<accession>A0AAD9T026</accession>
<feature type="chain" id="PRO_5042247038" evidence="1">
    <location>
        <begin position="19"/>
        <end position="280"/>
    </location>
</feature>
<dbReference type="EMBL" id="JAUBYV010000006">
    <property type="protein sequence ID" value="KAK2626234.1"/>
    <property type="molecule type" value="Genomic_DNA"/>
</dbReference>
<reference evidence="2" key="1">
    <citation type="submission" date="2023-06" db="EMBL/GenBank/DDBJ databases">
        <title>Draft genome of Marssonina rosae.</title>
        <authorList>
            <person name="Cheng Q."/>
        </authorList>
    </citation>
    <scope>NUCLEOTIDE SEQUENCE</scope>
    <source>
        <strain evidence="2">R4</strain>
    </source>
</reference>
<dbReference type="Proteomes" id="UP001285354">
    <property type="component" value="Unassembled WGS sequence"/>
</dbReference>
<keyword evidence="1" id="KW-0732">Signal</keyword>
<proteinExistence type="predicted"/>
<gene>
    <name evidence="2" type="ORF">QTJ16_004496</name>
</gene>
<sequence length="280" mass="29622">MQLQSLIFSLLLTTSVAAHGHGDKEGKDTSEKSQCRQIRKLERLVSLASNSTRLDQVTDHNATKIEELMSEASTAAQQLTTLQGNATLTASCAVVNAQAEEEHMCEETFELERFVEFAANATQVAEMTDNNATEIAAIAAKASQASAELQALQSNATLQAACPGLLQKHECREMRKLQGFVEASQNATRLEEISGGNATKADRIKNGAARAQTQLTEWQNNKTFMAACEALGKSGKGIDSGASTEEAATTGLSGAASSGASIQWTILSTILVVGAAMTLL</sequence>
<comment type="caution">
    <text evidence="2">The sequence shown here is derived from an EMBL/GenBank/DDBJ whole genome shotgun (WGS) entry which is preliminary data.</text>
</comment>
<evidence type="ECO:0000313" key="3">
    <source>
        <dbReference type="Proteomes" id="UP001285354"/>
    </source>
</evidence>
<evidence type="ECO:0000256" key="1">
    <source>
        <dbReference type="SAM" id="SignalP"/>
    </source>
</evidence>
<dbReference type="AlphaFoldDB" id="A0AAD9T026"/>
<name>A0AAD9T026_9HELO</name>
<protein>
    <submittedName>
        <fullName evidence="2">Uncharacterized protein</fullName>
    </submittedName>
</protein>
<evidence type="ECO:0000313" key="2">
    <source>
        <dbReference type="EMBL" id="KAK2626234.1"/>
    </source>
</evidence>
<keyword evidence="3" id="KW-1185">Reference proteome</keyword>
<organism evidence="2 3">
    <name type="scientific">Diplocarpon rosae</name>
    <dbReference type="NCBI Taxonomy" id="946125"/>
    <lineage>
        <taxon>Eukaryota</taxon>
        <taxon>Fungi</taxon>
        <taxon>Dikarya</taxon>
        <taxon>Ascomycota</taxon>
        <taxon>Pezizomycotina</taxon>
        <taxon>Leotiomycetes</taxon>
        <taxon>Helotiales</taxon>
        <taxon>Drepanopezizaceae</taxon>
        <taxon>Diplocarpon</taxon>
    </lineage>
</organism>
<feature type="signal peptide" evidence="1">
    <location>
        <begin position="1"/>
        <end position="18"/>
    </location>
</feature>